<dbReference type="KEGG" id="lmat:92514761"/>
<dbReference type="InterPro" id="IPR054549">
    <property type="entry name" value="UVB_sens_RUS_dom"/>
</dbReference>
<protein>
    <recommendedName>
        <fullName evidence="6">Protein root UVB sensitive/RUS domain-containing protein</fullName>
    </recommendedName>
</protein>
<dbReference type="PANTHER" id="PTHR12770">
    <property type="entry name" value="RUS1 FAMILY PROTEIN C16ORF58"/>
    <property type="match status" value="1"/>
</dbReference>
<evidence type="ECO:0000313" key="8">
    <source>
        <dbReference type="Proteomes" id="UP000673552"/>
    </source>
</evidence>
<keyword evidence="4" id="KW-1133">Transmembrane helix</keyword>
<evidence type="ECO:0000313" key="7">
    <source>
        <dbReference type="EMBL" id="KAG5479491.1"/>
    </source>
</evidence>
<keyword evidence="5" id="KW-0472">Membrane</keyword>
<accession>A0A836GQL6</accession>
<dbReference type="AlphaFoldDB" id="A0A836GQL6"/>
<organism evidence="7 8">
    <name type="scientific">Leishmania martiniquensis</name>
    <dbReference type="NCBI Taxonomy" id="1580590"/>
    <lineage>
        <taxon>Eukaryota</taxon>
        <taxon>Discoba</taxon>
        <taxon>Euglenozoa</taxon>
        <taxon>Kinetoplastea</taxon>
        <taxon>Metakinetoplastina</taxon>
        <taxon>Trypanosomatida</taxon>
        <taxon>Trypanosomatidae</taxon>
        <taxon>Leishmaniinae</taxon>
        <taxon>Leishmania</taxon>
    </lineage>
</organism>
<dbReference type="GeneID" id="92514761"/>
<keyword evidence="3" id="KW-0812">Transmembrane</keyword>
<proteinExistence type="inferred from homology"/>
<dbReference type="EMBL" id="JAFEUZ010000021">
    <property type="protein sequence ID" value="KAG5479491.1"/>
    <property type="molecule type" value="Genomic_DNA"/>
</dbReference>
<dbReference type="Pfam" id="PF04884">
    <property type="entry name" value="UVB_sens_prot"/>
    <property type="match status" value="1"/>
</dbReference>
<evidence type="ECO:0000256" key="4">
    <source>
        <dbReference type="ARBA" id="ARBA00022989"/>
    </source>
</evidence>
<dbReference type="InterPro" id="IPR006968">
    <property type="entry name" value="RUS_fam"/>
</dbReference>
<evidence type="ECO:0000259" key="6">
    <source>
        <dbReference type="Pfam" id="PF04884"/>
    </source>
</evidence>
<reference evidence="7 8" key="1">
    <citation type="submission" date="2021-03" db="EMBL/GenBank/DDBJ databases">
        <title>Leishmania (Mundinia) martiniquensis Genome sequencing and assembly.</title>
        <authorList>
            <person name="Almutairi H."/>
            <person name="Gatherer D."/>
        </authorList>
    </citation>
    <scope>NUCLEOTIDE SEQUENCE [LARGE SCALE GENOMIC DNA]</scope>
    <source>
        <strain evidence="7">LSCM1</strain>
    </source>
</reference>
<evidence type="ECO:0000256" key="5">
    <source>
        <dbReference type="ARBA" id="ARBA00023136"/>
    </source>
</evidence>
<gene>
    <name evidence="7" type="ORF">LSCM1_04756</name>
</gene>
<dbReference type="RefSeq" id="XP_067179046.1">
    <property type="nucleotide sequence ID" value="XM_067322249.1"/>
</dbReference>
<dbReference type="Proteomes" id="UP000673552">
    <property type="component" value="Chromosome 21"/>
</dbReference>
<name>A0A836GQL6_9TRYP</name>
<dbReference type="PANTHER" id="PTHR12770:SF31">
    <property type="entry name" value="RUS FAMILY MEMBER 1"/>
    <property type="match status" value="1"/>
</dbReference>
<evidence type="ECO:0000256" key="3">
    <source>
        <dbReference type="ARBA" id="ARBA00022692"/>
    </source>
</evidence>
<dbReference type="OrthoDB" id="364779at2759"/>
<evidence type="ECO:0000256" key="2">
    <source>
        <dbReference type="ARBA" id="ARBA00007558"/>
    </source>
</evidence>
<comment type="subcellular location">
    <subcellularLocation>
        <location evidence="1">Membrane</location>
    </subcellularLocation>
</comment>
<evidence type="ECO:0000256" key="1">
    <source>
        <dbReference type="ARBA" id="ARBA00004370"/>
    </source>
</evidence>
<comment type="similarity">
    <text evidence="2">Belongs to the RUS1 family.</text>
</comment>
<dbReference type="GO" id="GO:0016020">
    <property type="term" value="C:membrane"/>
    <property type="evidence" value="ECO:0007669"/>
    <property type="project" value="UniProtKB-SubCell"/>
</dbReference>
<comment type="caution">
    <text evidence="7">The sequence shown here is derived from an EMBL/GenBank/DDBJ whole genome shotgun (WGS) entry which is preliminary data.</text>
</comment>
<keyword evidence="8" id="KW-1185">Reference proteome</keyword>
<feature type="domain" description="Protein root UVB sensitive/RUS" evidence="6">
    <location>
        <begin position="61"/>
        <end position="213"/>
    </location>
</feature>
<sequence length="213" mass="23454">MLQEYTRRRCISYCINPQRGGCVETLSDTYTPDFFRERGGFTTSPTAPSTPTGSKPTRQVWRRVEAALERIFLPEGYPNSITEDLLTFAVWDLAQVLASSVAATLSVRSVRLGVCVGESRANLTSSTLSWMMRDGTRMMSSVVFASLISQTLEHRAKTWRLVADFTNDMACLLELCAPWIPGGQLTFRAVLVVASVIKSLVGVCGYSTSASFT</sequence>